<evidence type="ECO:0000313" key="6">
    <source>
        <dbReference type="EMBL" id="PYI57533.1"/>
    </source>
</evidence>
<feature type="domain" description="Plastocyanin-like" evidence="5">
    <location>
        <begin position="288"/>
        <end position="401"/>
    </location>
</feature>
<dbReference type="CDD" id="cd04202">
    <property type="entry name" value="CuRO_D2_2dMcoN_like"/>
    <property type="match status" value="1"/>
</dbReference>
<dbReference type="SUPFAM" id="SSF49503">
    <property type="entry name" value="Cupredoxins"/>
    <property type="match status" value="3"/>
</dbReference>
<protein>
    <submittedName>
        <fullName evidence="6">Copper oxidase</fullName>
    </submittedName>
</protein>
<keyword evidence="1" id="KW-0479">Metal-binding</keyword>
<feature type="transmembrane region" description="Helical" evidence="3">
    <location>
        <begin position="12"/>
        <end position="32"/>
    </location>
</feature>
<dbReference type="Pfam" id="PF07731">
    <property type="entry name" value="Cu-oxidase_2"/>
    <property type="match status" value="1"/>
</dbReference>
<dbReference type="InterPro" id="IPR008972">
    <property type="entry name" value="Cupredoxin"/>
</dbReference>
<feature type="transmembrane region" description="Helical" evidence="3">
    <location>
        <begin position="79"/>
        <end position="98"/>
    </location>
</feature>
<keyword evidence="2" id="KW-0560">Oxidoreductase</keyword>
<dbReference type="PROSITE" id="PS00080">
    <property type="entry name" value="MULTICOPPER_OXIDASE2"/>
    <property type="match status" value="1"/>
</dbReference>
<dbReference type="Gene3D" id="2.60.40.420">
    <property type="entry name" value="Cupredoxins - blue copper proteins"/>
    <property type="match status" value="2"/>
</dbReference>
<keyword evidence="3" id="KW-0812">Transmembrane</keyword>
<evidence type="ECO:0000256" key="2">
    <source>
        <dbReference type="ARBA" id="ARBA00023002"/>
    </source>
</evidence>
<sequence length="690" mass="74358">MFYVMYGMDFLLTLLLLIFAWIAGSGAGKLAFRKREKARRKAWMLAISAGIALFLVVCRILWAAAIWQSFGPRFAIDRLIDSLPPVVVPAIAVLAFTVPRLRAVLRQTAEGRFDRPNAAAPALVVPVQSLALGAAAGLYLVFFPPAPPYWGTGLVMAVLVLAGTVLLHLKQTGRVRKLGGEAVETAVGAMRRRHSLASAGLALAGIVALGVWWTAAESTSRLPERLNMGSHGSVDYGGGPVVAHGSGHAGHGGSTAAAAASVRTVSVADLTGPQSGTPDRRFTLTARKQTIRKADGRTEEGWSFNGQIPGPELRVAQGDLVEVVLVNEDVDQGVTVHWHGLDVPNAEDGVAGLTQDAVLPGQTHTYRFVAEQTGSFWYHSHQQSSEQVHRGLFGPLTVVPKDAPPDVRDIAVVSHDWAVADGSDRQEVKPGTPVRLRVTNPSSYPERFTLTGTPFRVAAIDGTDVNEPSELTDSLLLLAGGGRYDLVFAMPDRPVALRASYRDRPVVVLSPDGSGQAPEAPAVTTDFDPASYGKSAETPFGADSKFDRAFTLVFDSHPFSFYDGTFNDGFTINGKLFPHTPTLLVRENELIKTTFVNRSYMDHPMHLHGHHMLVLSKNGKPVTGSPWWTDTLNVAPGETYEVAFRTDNPGIWMDHCHNLIHAAAGMTMHLAYEGVTTPFEVGSATVNRPE</sequence>
<accession>A0A2V5KGL8</accession>
<dbReference type="OrthoDB" id="9757546at2"/>
<dbReference type="CDD" id="cd13861">
    <property type="entry name" value="CuRO_1_CumA_like"/>
    <property type="match status" value="1"/>
</dbReference>
<feature type="transmembrane region" description="Helical" evidence="3">
    <location>
        <begin position="119"/>
        <end position="143"/>
    </location>
</feature>
<dbReference type="GO" id="GO:0016491">
    <property type="term" value="F:oxidoreductase activity"/>
    <property type="evidence" value="ECO:0007669"/>
    <property type="project" value="UniProtKB-KW"/>
</dbReference>
<dbReference type="GO" id="GO:0005507">
    <property type="term" value="F:copper ion binding"/>
    <property type="evidence" value="ECO:0007669"/>
    <property type="project" value="InterPro"/>
</dbReference>
<comment type="caution">
    <text evidence="6">The sequence shown here is derived from an EMBL/GenBank/DDBJ whole genome shotgun (WGS) entry which is preliminary data.</text>
</comment>
<keyword evidence="3" id="KW-0472">Membrane</keyword>
<feature type="domain" description="Plastocyanin-like" evidence="4">
    <location>
        <begin position="563"/>
        <end position="671"/>
    </location>
</feature>
<dbReference type="Pfam" id="PF07732">
    <property type="entry name" value="Cu-oxidase_3"/>
    <property type="match status" value="1"/>
</dbReference>
<feature type="transmembrane region" description="Helical" evidence="3">
    <location>
        <begin position="196"/>
        <end position="215"/>
    </location>
</feature>
<dbReference type="InterPro" id="IPR045087">
    <property type="entry name" value="Cu-oxidase_fam"/>
</dbReference>
<dbReference type="InterPro" id="IPR011706">
    <property type="entry name" value="Cu-oxidase_C"/>
</dbReference>
<keyword evidence="7" id="KW-1185">Reference proteome</keyword>
<dbReference type="PANTHER" id="PTHR11709:SF482">
    <property type="entry name" value="COPPER-CONTAINING NITRITE REDUCTASE"/>
    <property type="match status" value="1"/>
</dbReference>
<proteinExistence type="predicted"/>
<dbReference type="Proteomes" id="UP000247476">
    <property type="component" value="Unassembled WGS sequence"/>
</dbReference>
<dbReference type="PANTHER" id="PTHR11709">
    <property type="entry name" value="MULTI-COPPER OXIDASE"/>
    <property type="match status" value="1"/>
</dbReference>
<evidence type="ECO:0000259" key="4">
    <source>
        <dbReference type="Pfam" id="PF07731"/>
    </source>
</evidence>
<evidence type="ECO:0000256" key="3">
    <source>
        <dbReference type="SAM" id="Phobius"/>
    </source>
</evidence>
<feature type="transmembrane region" description="Helical" evidence="3">
    <location>
        <begin position="149"/>
        <end position="169"/>
    </location>
</feature>
<dbReference type="EMBL" id="QJVJ01000001">
    <property type="protein sequence ID" value="PYI57533.1"/>
    <property type="molecule type" value="Genomic_DNA"/>
</dbReference>
<gene>
    <name evidence="6" type="ORF">DLM86_03635</name>
</gene>
<evidence type="ECO:0000259" key="5">
    <source>
        <dbReference type="Pfam" id="PF07732"/>
    </source>
</evidence>
<dbReference type="InterPro" id="IPR011707">
    <property type="entry name" value="Cu-oxidase-like_N"/>
</dbReference>
<dbReference type="InterPro" id="IPR002355">
    <property type="entry name" value="Cu_oxidase_Cu_BS"/>
</dbReference>
<feature type="transmembrane region" description="Helical" evidence="3">
    <location>
        <begin position="44"/>
        <end position="67"/>
    </location>
</feature>
<reference evidence="6 7" key="1">
    <citation type="submission" date="2018-05" db="EMBL/GenBank/DDBJ databases">
        <title>Paenibacillus flagellatus sp. nov., isolated from selenium mineral soil.</title>
        <authorList>
            <person name="Dai X."/>
        </authorList>
    </citation>
    <scope>NUCLEOTIDE SEQUENCE [LARGE SCALE GENOMIC DNA]</scope>
    <source>
        <strain evidence="6 7">DXL2</strain>
    </source>
</reference>
<dbReference type="AlphaFoldDB" id="A0A2V5KGL8"/>
<evidence type="ECO:0000256" key="1">
    <source>
        <dbReference type="ARBA" id="ARBA00022723"/>
    </source>
</evidence>
<keyword evidence="3" id="KW-1133">Transmembrane helix</keyword>
<name>A0A2V5KGL8_9BACL</name>
<evidence type="ECO:0000313" key="7">
    <source>
        <dbReference type="Proteomes" id="UP000247476"/>
    </source>
</evidence>
<dbReference type="RefSeq" id="WP_110838574.1">
    <property type="nucleotide sequence ID" value="NZ_QJVJ01000001.1"/>
</dbReference>
<organism evidence="6 7">
    <name type="scientific">Paenibacillus flagellatus</name>
    <dbReference type="NCBI Taxonomy" id="2211139"/>
    <lineage>
        <taxon>Bacteria</taxon>
        <taxon>Bacillati</taxon>
        <taxon>Bacillota</taxon>
        <taxon>Bacilli</taxon>
        <taxon>Bacillales</taxon>
        <taxon>Paenibacillaceae</taxon>
        <taxon>Paenibacillus</taxon>
    </lineage>
</organism>